<dbReference type="HOGENOM" id="CLU_225109_0_0_1"/>
<evidence type="ECO:0000256" key="1">
    <source>
        <dbReference type="SAM" id="SignalP"/>
    </source>
</evidence>
<reference evidence="3" key="1">
    <citation type="journal article" date="2006" name="PLoS Biol.">
        <title>Macronuclear genome sequence of the ciliate Tetrahymena thermophila, a model eukaryote.</title>
        <authorList>
            <person name="Eisen J.A."/>
            <person name="Coyne R.S."/>
            <person name="Wu M."/>
            <person name="Wu D."/>
            <person name="Thiagarajan M."/>
            <person name="Wortman J.R."/>
            <person name="Badger J.H."/>
            <person name="Ren Q."/>
            <person name="Amedeo P."/>
            <person name="Jones K.M."/>
            <person name="Tallon L.J."/>
            <person name="Delcher A.L."/>
            <person name="Salzberg S.L."/>
            <person name="Silva J.C."/>
            <person name="Haas B.J."/>
            <person name="Majoros W.H."/>
            <person name="Farzad M."/>
            <person name="Carlton J.M."/>
            <person name="Smith R.K. Jr."/>
            <person name="Garg J."/>
            <person name="Pearlman R.E."/>
            <person name="Karrer K.M."/>
            <person name="Sun L."/>
            <person name="Manning G."/>
            <person name="Elde N.C."/>
            <person name="Turkewitz A.P."/>
            <person name="Asai D.J."/>
            <person name="Wilkes D.E."/>
            <person name="Wang Y."/>
            <person name="Cai H."/>
            <person name="Collins K."/>
            <person name="Stewart B.A."/>
            <person name="Lee S.R."/>
            <person name="Wilamowska K."/>
            <person name="Weinberg Z."/>
            <person name="Ruzzo W.L."/>
            <person name="Wloga D."/>
            <person name="Gaertig J."/>
            <person name="Frankel J."/>
            <person name="Tsao C.-C."/>
            <person name="Gorovsky M.A."/>
            <person name="Keeling P.J."/>
            <person name="Waller R.F."/>
            <person name="Patron N.J."/>
            <person name="Cherry J.M."/>
            <person name="Stover N.A."/>
            <person name="Krieger C.J."/>
            <person name="del Toro C."/>
            <person name="Ryder H.F."/>
            <person name="Williamson S.C."/>
            <person name="Barbeau R.A."/>
            <person name="Hamilton E.P."/>
            <person name="Orias E."/>
        </authorList>
    </citation>
    <scope>NUCLEOTIDE SEQUENCE [LARGE SCALE GENOMIC DNA]</scope>
    <source>
        <strain evidence="3">SB210</strain>
    </source>
</reference>
<evidence type="ECO:0008006" key="4">
    <source>
        <dbReference type="Google" id="ProtNLM"/>
    </source>
</evidence>
<dbReference type="GeneID" id="7824994"/>
<name>Q23EF5_TETTS</name>
<dbReference type="EMBL" id="GG662710">
    <property type="protein sequence ID" value="EAR94902.2"/>
    <property type="molecule type" value="Genomic_DNA"/>
</dbReference>
<dbReference type="GO" id="GO:0016020">
    <property type="term" value="C:membrane"/>
    <property type="evidence" value="ECO:0007669"/>
    <property type="project" value="InterPro"/>
</dbReference>
<dbReference type="InterPro" id="IPR013783">
    <property type="entry name" value="Ig-like_fold"/>
</dbReference>
<dbReference type="Gene3D" id="2.60.40.10">
    <property type="entry name" value="Immunoglobulins"/>
    <property type="match status" value="1"/>
</dbReference>
<organism evidence="2 3">
    <name type="scientific">Tetrahymena thermophila (strain SB210)</name>
    <dbReference type="NCBI Taxonomy" id="312017"/>
    <lineage>
        <taxon>Eukaryota</taxon>
        <taxon>Sar</taxon>
        <taxon>Alveolata</taxon>
        <taxon>Ciliophora</taxon>
        <taxon>Intramacronucleata</taxon>
        <taxon>Oligohymenophorea</taxon>
        <taxon>Hymenostomatida</taxon>
        <taxon>Tetrahymenina</taxon>
        <taxon>Tetrahymenidae</taxon>
        <taxon>Tetrahymena</taxon>
    </lineage>
</organism>
<dbReference type="InParanoid" id="Q23EF5"/>
<accession>Q23EF5</accession>
<keyword evidence="3" id="KW-1185">Reference proteome</keyword>
<dbReference type="KEGG" id="tet:TTHERM_01028850"/>
<proteinExistence type="predicted"/>
<protein>
    <recommendedName>
        <fullName evidence="4">Transmembrane protein</fullName>
    </recommendedName>
</protein>
<dbReference type="Proteomes" id="UP000009168">
    <property type="component" value="Unassembled WGS sequence"/>
</dbReference>
<dbReference type="InterPro" id="IPR015919">
    <property type="entry name" value="Cadherin-like_sf"/>
</dbReference>
<feature type="signal peptide" evidence="1">
    <location>
        <begin position="1"/>
        <end position="19"/>
    </location>
</feature>
<dbReference type="SUPFAM" id="SSF101908">
    <property type="entry name" value="Putative isomerase YbhE"/>
    <property type="match status" value="1"/>
</dbReference>
<sequence length="1814" mass="208551">MLQVILVYILFSLIQTSFSFILSPEDEKNIPVFQPVPSLTIDTSLLCKEGQSYQIQPFTQSSKKYVALSMAKCGVYIFDTTNLNNPQIVFNDTLALNGTTQGIIYSDTINFLWIGHSTGLFFGIDTKIWPFSITIKGVSKGNLSINQIVLWPLDNNVLFLMCYTQFQIFDFRQPSQGFIHLQSVIVNGINTFQIEFVRQYSFALVTTSNVGVQFFKVNNGQNINSISFTYSCLLKPLFFDVVNFQLLDENTIAIMMQYRGVFMFNIQNFLDSGGQTCTSTIFQQIDLTEFEGLGDHWGVQVYDIQNKSFYIVQRIFVDSSSRDLKLSSAEDLLYYTNSLTLQIFERTTPNFNRDVPNLMLNQYQLSSYNFYKEDSKHGSLDYSCIFNQNKQELYIARADYGSAAFKYSGQGILESLSFVYRQSSSSFPNSKISFLKDNSTAYLTRIGAGLSIIDFSNSSSPIILKENVTLGSPFVAYIYVDFFKDFQFGVVTNYINGYIISIKDPLNPFIVSVIDTYKYTQGDSSFITFFIGKDENKIFMRLDSYGILVGNITDLLNPQIVSSYFSYETADFKLTQDQQYGILAATFKGIIILQNQPNYTLTEISQLKIVGSLHHIILISNDQYILATTYEYPSIILISIVDILKPTIVQIIGDSGVFGYYSLCLTSDNTQVFITGQYFLYLLQIQNQIILHTQIYLVQSLSNSNEFTRQVLPKGQPLQVGQKIEMHLVPIYQSQSIRVNSAQYYFQNILQALPSWIIFQPSTQILSLSISKDSLQKDSEGQYIDTIQQVVFLTYQQVEDSAFVNNYLQINDEDSLSIKKACIINGIMDQSGFVQPSYTPSQELNLGINELVYLAKWKDSNLSLVKQFIQYVINQNIINYTISFYITQSIQVDLKNKNQIIFSIQNDITVQLQIVERIDGGYILPTNKIKFVNKSYPSVLILISSAQDQLKLEGSLNNINSILQNGVKYSISNNIFSDDILIQMTVSDGVNYDYINTFSYKEVVFLSQQTPVTLSQDINLQRDFNSQYDSGKIYIYESFQYQISSSVFTCNDSPLLQYSVQIKQQNKFVDIPKGYWIQFSPTERVLTGNPPVSYLNSFVVIQVNATDGYTYSIDQFTINPCMIPFSYAIQLAIQILGPIFGILGLYKYKHLIYNIYFKQQYIYSKDVAYVGEIYQKQITITNDVRGLAKKLWIFFQKTIGEKEILRQLSKELMEKNQTTSYKYFNPKNRVQNLKNIEEEEEDYISFEEEVINKMYPFGVNIDEIAVVDSQSKNIMMQSSQKFKLALKRELSARNNINQNENSLKLENSQPITEIYTTNFAKNNLIEQNQNHFQSKKYITKQKNNLNDSNINSKSVADSIRCDLLEMQSQHIKMDQSKVNDLAGNEYNLFQNGQINFLSILQFIKQKQENLPEKNRILNKKQLESLLIRNSVLSQAVCCYFVDYLIEKDKITKKIFECMQSKACQYYLEIDWYKAYVDIKPSFGNINPYPEMNINEKTYSASLREIFSSISRYYYDPDTKNPQEIRFFQALLKEAIKSRAIGFSSKSTKFLQVTQGESLHTFSSLIQSVKTFEKNTNISCCYTLHKLLDTHYLEKGLADNEKLPSWIHSINLINGIILISGTPEKKDIGSILIKIIDSSNFIVKSFEIQVLQKQTENNDEKIIQTCGENNGQLQNIQNTSDQSQFNQQKIFQKMGLKKASTFAKNTNFEVQLSQLYKINDSNQLSGVSFNTSPINHTKYVDLDEQNLQFDEVQEIELKSMKSAQQNIEQRKPRLVKCLKQSDFAIKMNQQENTELTQNSFLRLNTIEKQSYDQQY</sequence>
<feature type="chain" id="PRO_5004201594" description="Transmembrane protein" evidence="1">
    <location>
        <begin position="20"/>
        <end position="1814"/>
    </location>
</feature>
<keyword evidence="1" id="KW-0732">Signal</keyword>
<evidence type="ECO:0000313" key="2">
    <source>
        <dbReference type="EMBL" id="EAR94902.2"/>
    </source>
</evidence>
<gene>
    <name evidence="2" type="ORF">TTHERM_01028850</name>
</gene>
<evidence type="ECO:0000313" key="3">
    <source>
        <dbReference type="Proteomes" id="UP000009168"/>
    </source>
</evidence>
<dbReference type="GO" id="GO:0005509">
    <property type="term" value="F:calcium ion binding"/>
    <property type="evidence" value="ECO:0007669"/>
    <property type="project" value="InterPro"/>
</dbReference>
<dbReference type="SUPFAM" id="SSF49313">
    <property type="entry name" value="Cadherin-like"/>
    <property type="match status" value="1"/>
</dbReference>
<dbReference type="RefSeq" id="XP_001015147.2">
    <property type="nucleotide sequence ID" value="XM_001015147.2"/>
</dbReference>